<comment type="subunit">
    <text evidence="13">Interacts with the Sec translocase complex via SecD. Specifically interacts with transmembrane segments of nascent integral membrane proteins during membrane integration.</text>
</comment>
<dbReference type="GO" id="GO:0032977">
    <property type="term" value="F:membrane insertase activity"/>
    <property type="evidence" value="ECO:0007669"/>
    <property type="project" value="InterPro"/>
</dbReference>
<dbReference type="HAMAP" id="MF_01810">
    <property type="entry name" value="YidC_type1"/>
    <property type="match status" value="1"/>
</dbReference>
<dbReference type="Pfam" id="PF14849">
    <property type="entry name" value="YidC_periplas"/>
    <property type="match status" value="1"/>
</dbReference>
<feature type="transmembrane region" description="Helical" evidence="13">
    <location>
        <begin position="516"/>
        <end position="538"/>
    </location>
</feature>
<comment type="function">
    <text evidence="13">Required for the insertion and/or proper folding and/or complex formation of integral membrane proteins into the membrane. Involved in integration of membrane proteins that insert both dependently and independently of the Sec translocase complex, as well as at least some lipoproteins. Aids folding of multispanning membrane proteins.</text>
</comment>
<evidence type="ECO:0000313" key="18">
    <source>
        <dbReference type="Proteomes" id="UP000524246"/>
    </source>
</evidence>
<dbReference type="InterPro" id="IPR019998">
    <property type="entry name" value="Membr_insert_YidC"/>
</dbReference>
<dbReference type="PRINTS" id="PR00701">
    <property type="entry name" value="60KDINNERMP"/>
</dbReference>
<feature type="region of interest" description="Disordered" evidence="14">
    <location>
        <begin position="40"/>
        <end position="63"/>
    </location>
</feature>
<evidence type="ECO:0000256" key="13">
    <source>
        <dbReference type="HAMAP-Rule" id="MF_01810"/>
    </source>
</evidence>
<dbReference type="InterPro" id="IPR028055">
    <property type="entry name" value="YidC/Oxa/ALB_C"/>
</dbReference>
<feature type="transmembrane region" description="Helical" evidence="13">
    <location>
        <begin position="475"/>
        <end position="495"/>
    </location>
</feature>
<dbReference type="PRINTS" id="PR01900">
    <property type="entry name" value="YIDCPROTEIN"/>
</dbReference>
<dbReference type="InterPro" id="IPR038221">
    <property type="entry name" value="YidC_periplasmic_sf"/>
</dbReference>
<dbReference type="EMBL" id="JAAZON010000441">
    <property type="protein sequence ID" value="NMC63445.1"/>
    <property type="molecule type" value="Genomic_DNA"/>
</dbReference>
<keyword evidence="10 13" id="KW-0143">Chaperone</keyword>
<evidence type="ECO:0000313" key="17">
    <source>
        <dbReference type="EMBL" id="NMC63445.1"/>
    </source>
</evidence>
<dbReference type="InterPro" id="IPR028053">
    <property type="entry name" value="Membr_insert_YidC_N"/>
</dbReference>
<dbReference type="NCBIfam" id="TIGR03593">
    <property type="entry name" value="yidC_nterm"/>
    <property type="match status" value="1"/>
</dbReference>
<keyword evidence="9 13" id="KW-0472">Membrane</keyword>
<name>A0A7X9IK88_9DELT</name>
<evidence type="ECO:0000256" key="12">
    <source>
        <dbReference type="ARBA" id="ARBA00033342"/>
    </source>
</evidence>
<evidence type="ECO:0000256" key="10">
    <source>
        <dbReference type="ARBA" id="ARBA00023186"/>
    </source>
</evidence>
<evidence type="ECO:0000256" key="4">
    <source>
        <dbReference type="ARBA" id="ARBA00022448"/>
    </source>
</evidence>
<feature type="transmembrane region" description="Helical" evidence="13">
    <location>
        <begin position="558"/>
        <end position="578"/>
    </location>
</feature>
<evidence type="ECO:0000256" key="5">
    <source>
        <dbReference type="ARBA" id="ARBA00022475"/>
    </source>
</evidence>
<protein>
    <recommendedName>
        <fullName evidence="3 13">Membrane protein insertase YidC</fullName>
    </recommendedName>
    <alternativeName>
        <fullName evidence="12 13">Foldase YidC</fullName>
    </alternativeName>
    <alternativeName>
        <fullName evidence="11 13">Membrane integrase YidC</fullName>
    </alternativeName>
    <alternativeName>
        <fullName evidence="13">Membrane protein YidC</fullName>
    </alternativeName>
</protein>
<keyword evidence="4 13" id="KW-0813">Transport</keyword>
<feature type="transmembrane region" description="Helical" evidence="13">
    <location>
        <begin position="342"/>
        <end position="360"/>
    </location>
</feature>
<feature type="transmembrane region" description="Helical" evidence="13">
    <location>
        <begin position="366"/>
        <end position="385"/>
    </location>
</feature>
<evidence type="ECO:0000256" key="1">
    <source>
        <dbReference type="ARBA" id="ARBA00004429"/>
    </source>
</evidence>
<sequence length="579" mass="64426">MRDMDDNKRFLLALGLSLLVAFIWIQYYMAPYQQQLDKRSSSPVSVSDQEMSKEPGSLNIEKQKEQSPLEVAGAVSQKVLHPTLADLKNSEHVTVESDKFILTINQLGGRLEKILLKGYALQLGHSELLDLVYSKPGSSLPLGLRFGSSSDSFIKYVFQLSNGEYAGNNANLSIPTGGELNLIGIGTLPDGRQIRKAFRFKNGTYLFEIDASLSAPEKDASSLWLEWSRFVSSADASERYNRKDFMLLNEAGKLVRVPGVKEKEGVQEAGKASWVSISDQHFMATLLPENPFSDVRIGREGDVLIAGIKGSETQGKFKVYAGPKIYEDLKELGYGLEKSVDLGWFSFLAYPILLLLRMFYALLGNYGLAIILLTLFIKIAFLPLTSASFRSMQAMQEIQPEVQALRERIEDPTKLNQELMALYKRRGVNPLGGCLPIAIQIPVFLGLYNALLNAIELRHAPFALWINDLSAPERLELFGVGVPLMILIMGVSMLIQQWTTPTAMDPAQKKAFMLMPVMFTVMFIVFPMPSGLVLYWLINNVISIVQQACLRKQSGIGPMQATIISSVAIFILGYFLVLI</sequence>
<evidence type="ECO:0000256" key="3">
    <source>
        <dbReference type="ARBA" id="ARBA00015325"/>
    </source>
</evidence>
<gene>
    <name evidence="13 17" type="primary">yidC</name>
    <name evidence="17" type="ORF">GYA55_09800</name>
</gene>
<reference evidence="17 18" key="1">
    <citation type="journal article" date="2020" name="Biotechnol. Biofuels">
        <title>New insights from the biogas microbiome by comprehensive genome-resolved metagenomics of nearly 1600 species originating from multiple anaerobic digesters.</title>
        <authorList>
            <person name="Campanaro S."/>
            <person name="Treu L."/>
            <person name="Rodriguez-R L.M."/>
            <person name="Kovalovszki A."/>
            <person name="Ziels R.M."/>
            <person name="Maus I."/>
            <person name="Zhu X."/>
            <person name="Kougias P.G."/>
            <person name="Basile A."/>
            <person name="Luo G."/>
            <person name="Schluter A."/>
            <person name="Konstantinidis K.T."/>
            <person name="Angelidaki I."/>
        </authorList>
    </citation>
    <scope>NUCLEOTIDE SEQUENCE [LARGE SCALE GENOMIC DNA]</scope>
    <source>
        <strain evidence="17">AS27yjCOA_65</strain>
    </source>
</reference>
<comment type="caution">
    <text evidence="17">The sequence shown here is derived from an EMBL/GenBank/DDBJ whole genome shotgun (WGS) entry which is preliminary data.</text>
</comment>
<comment type="subcellular location">
    <subcellularLocation>
        <location evidence="1">Cell inner membrane</location>
        <topology evidence="1">Multi-pass membrane protein</topology>
    </subcellularLocation>
    <subcellularLocation>
        <location evidence="13">Cell membrane</location>
        <topology evidence="13">Multi-pass membrane protein</topology>
    </subcellularLocation>
</comment>
<evidence type="ECO:0000256" key="6">
    <source>
        <dbReference type="ARBA" id="ARBA00022692"/>
    </source>
</evidence>
<dbReference type="GO" id="GO:0005886">
    <property type="term" value="C:plasma membrane"/>
    <property type="evidence" value="ECO:0007669"/>
    <property type="project" value="UniProtKB-SubCell"/>
</dbReference>
<comment type="similarity">
    <text evidence="2 13">Belongs to the OXA1/ALB3/YidC family. Type 1 subfamily.</text>
</comment>
<dbReference type="GO" id="GO:0051205">
    <property type="term" value="P:protein insertion into membrane"/>
    <property type="evidence" value="ECO:0007669"/>
    <property type="project" value="TreeGrafter"/>
</dbReference>
<organism evidence="17 18">
    <name type="scientific">SAR324 cluster bacterium</name>
    <dbReference type="NCBI Taxonomy" id="2024889"/>
    <lineage>
        <taxon>Bacteria</taxon>
        <taxon>Deltaproteobacteria</taxon>
        <taxon>SAR324 cluster</taxon>
    </lineage>
</organism>
<dbReference type="GO" id="GO:0015031">
    <property type="term" value="P:protein transport"/>
    <property type="evidence" value="ECO:0007669"/>
    <property type="project" value="UniProtKB-KW"/>
</dbReference>
<feature type="transmembrane region" description="Helical" evidence="13">
    <location>
        <begin position="434"/>
        <end position="455"/>
    </location>
</feature>
<dbReference type="InterPro" id="IPR047196">
    <property type="entry name" value="YidC_ALB_C"/>
</dbReference>
<dbReference type="CDD" id="cd19961">
    <property type="entry name" value="EcYidC-like_peri"/>
    <property type="match status" value="1"/>
</dbReference>
<dbReference type="Pfam" id="PF02096">
    <property type="entry name" value="60KD_IMP"/>
    <property type="match status" value="1"/>
</dbReference>
<dbReference type="PANTHER" id="PTHR12428">
    <property type="entry name" value="OXA1"/>
    <property type="match status" value="1"/>
</dbReference>
<dbReference type="NCBIfam" id="TIGR03592">
    <property type="entry name" value="yidC_oxa1_cterm"/>
    <property type="match status" value="1"/>
</dbReference>
<dbReference type="CDD" id="cd20070">
    <property type="entry name" value="5TM_YidC_Alb3"/>
    <property type="match status" value="1"/>
</dbReference>
<evidence type="ECO:0000256" key="9">
    <source>
        <dbReference type="ARBA" id="ARBA00023136"/>
    </source>
</evidence>
<accession>A0A7X9IK88</accession>
<evidence type="ECO:0000256" key="8">
    <source>
        <dbReference type="ARBA" id="ARBA00022989"/>
    </source>
</evidence>
<dbReference type="InterPro" id="IPR001708">
    <property type="entry name" value="YidC/ALB3/OXA1/COX18"/>
</dbReference>
<proteinExistence type="inferred from homology"/>
<keyword evidence="5 13" id="KW-1003">Cell membrane</keyword>
<keyword evidence="6 13" id="KW-0812">Transmembrane</keyword>
<evidence type="ECO:0000256" key="2">
    <source>
        <dbReference type="ARBA" id="ARBA00010527"/>
    </source>
</evidence>
<feature type="domain" description="Membrane insertase YidC N-terminal" evidence="16">
    <location>
        <begin position="93"/>
        <end position="353"/>
    </location>
</feature>
<evidence type="ECO:0000256" key="7">
    <source>
        <dbReference type="ARBA" id="ARBA00022927"/>
    </source>
</evidence>
<dbReference type="Gene3D" id="2.70.98.90">
    <property type="match status" value="1"/>
</dbReference>
<evidence type="ECO:0000259" key="15">
    <source>
        <dbReference type="Pfam" id="PF02096"/>
    </source>
</evidence>
<evidence type="ECO:0000259" key="16">
    <source>
        <dbReference type="Pfam" id="PF14849"/>
    </source>
</evidence>
<keyword evidence="8 13" id="KW-1133">Transmembrane helix</keyword>
<dbReference type="Proteomes" id="UP000524246">
    <property type="component" value="Unassembled WGS sequence"/>
</dbReference>
<feature type="domain" description="Membrane insertase YidC/Oxa/ALB C-terminal" evidence="15">
    <location>
        <begin position="366"/>
        <end position="551"/>
    </location>
</feature>
<feature type="transmembrane region" description="Helical" evidence="13">
    <location>
        <begin position="12"/>
        <end position="30"/>
    </location>
</feature>
<dbReference type="PANTHER" id="PTHR12428:SF65">
    <property type="entry name" value="CYTOCHROME C OXIDASE ASSEMBLY PROTEIN COX18, MITOCHONDRIAL"/>
    <property type="match status" value="1"/>
</dbReference>
<evidence type="ECO:0000256" key="11">
    <source>
        <dbReference type="ARBA" id="ARBA00033245"/>
    </source>
</evidence>
<dbReference type="AlphaFoldDB" id="A0A7X9IK88"/>
<keyword evidence="7 13" id="KW-0653">Protein transport</keyword>
<evidence type="ECO:0000256" key="14">
    <source>
        <dbReference type="SAM" id="MobiDB-lite"/>
    </source>
</evidence>